<organism evidence="2 3">
    <name type="scientific">Ameca splendens</name>
    <dbReference type="NCBI Taxonomy" id="208324"/>
    <lineage>
        <taxon>Eukaryota</taxon>
        <taxon>Metazoa</taxon>
        <taxon>Chordata</taxon>
        <taxon>Craniata</taxon>
        <taxon>Vertebrata</taxon>
        <taxon>Euteleostomi</taxon>
        <taxon>Actinopterygii</taxon>
        <taxon>Neopterygii</taxon>
        <taxon>Teleostei</taxon>
        <taxon>Neoteleostei</taxon>
        <taxon>Acanthomorphata</taxon>
        <taxon>Ovalentaria</taxon>
        <taxon>Atherinomorphae</taxon>
        <taxon>Cyprinodontiformes</taxon>
        <taxon>Goodeidae</taxon>
        <taxon>Ameca</taxon>
    </lineage>
</organism>
<dbReference type="Proteomes" id="UP001469553">
    <property type="component" value="Unassembled WGS sequence"/>
</dbReference>
<protein>
    <submittedName>
        <fullName evidence="2">Uncharacterized protein</fullName>
    </submittedName>
</protein>
<feature type="region of interest" description="Disordered" evidence="1">
    <location>
        <begin position="173"/>
        <end position="198"/>
    </location>
</feature>
<sequence length="343" mass="37643">MSDFESDDPASSPRCLAMEPHLSSSLPACRSVRLAPASTFLPRPLNSEHMQSLLALIWIHPISLSSPGSFRIMILLFLHLLHPPLIKKVEGLRNLSTLLLSVAEVVLPPPRLPLPLQTACLLQQFLLRSPPHLRLLRLLLLRPSSNLSPLHSSRPLILSRAPRYLSLSISRSSPLTATSAPPPSPTLPDAQPTPRPHPLGFTLANARPGLSLGRPYTPMHTNVSLMLRSKILQGQLINLVFLILPSPEVDHRVASSDGFTAVFKSSDPCLSKDLSIGEFVAAFSRVSRDVICSVYPKRTIELDTCLSLFADLLLTFVSVPQILLCQSCIHPRPIRSLSRLVCS</sequence>
<accession>A0ABV0Y5F1</accession>
<name>A0ABV0Y5F1_9TELE</name>
<reference evidence="2 3" key="1">
    <citation type="submission" date="2021-06" db="EMBL/GenBank/DDBJ databases">
        <authorList>
            <person name="Palmer J.M."/>
        </authorList>
    </citation>
    <scope>NUCLEOTIDE SEQUENCE [LARGE SCALE GENOMIC DNA]</scope>
    <source>
        <strain evidence="2 3">AS_MEX2019</strain>
        <tissue evidence="2">Muscle</tissue>
    </source>
</reference>
<gene>
    <name evidence="2" type="ORF">AMECASPLE_028912</name>
</gene>
<evidence type="ECO:0000256" key="1">
    <source>
        <dbReference type="SAM" id="MobiDB-lite"/>
    </source>
</evidence>
<comment type="caution">
    <text evidence="2">The sequence shown here is derived from an EMBL/GenBank/DDBJ whole genome shotgun (WGS) entry which is preliminary data.</text>
</comment>
<dbReference type="EMBL" id="JAHRIP010022054">
    <property type="protein sequence ID" value="MEQ2289018.1"/>
    <property type="molecule type" value="Genomic_DNA"/>
</dbReference>
<proteinExistence type="predicted"/>
<keyword evidence="3" id="KW-1185">Reference proteome</keyword>
<feature type="compositionally biased region" description="Pro residues" evidence="1">
    <location>
        <begin position="180"/>
        <end position="197"/>
    </location>
</feature>
<evidence type="ECO:0000313" key="2">
    <source>
        <dbReference type="EMBL" id="MEQ2289018.1"/>
    </source>
</evidence>
<evidence type="ECO:0000313" key="3">
    <source>
        <dbReference type="Proteomes" id="UP001469553"/>
    </source>
</evidence>